<proteinExistence type="evidence at transcript level"/>
<dbReference type="STRING" id="7868.ENSCMIP00000008936"/>
<dbReference type="AlphaFoldDB" id="V9KJC3"/>
<dbReference type="OrthoDB" id="409644at2759"/>
<feature type="repeat" description="HEAT" evidence="1">
    <location>
        <begin position="230"/>
        <end position="253"/>
    </location>
</feature>
<feature type="repeat" description="HEAT" evidence="1">
    <location>
        <begin position="271"/>
        <end position="306"/>
    </location>
</feature>
<accession>V9KJC3</accession>
<evidence type="ECO:0000256" key="1">
    <source>
        <dbReference type="PROSITE-ProRule" id="PRU00103"/>
    </source>
</evidence>
<evidence type="ECO:0000313" key="4">
    <source>
        <dbReference type="Ensembl" id="ENSCMIP00000008936.1"/>
    </source>
</evidence>
<dbReference type="Gene3D" id="1.25.10.10">
    <property type="entry name" value="Leucine-rich Repeat Variant"/>
    <property type="match status" value="2"/>
</dbReference>
<dbReference type="Ensembl" id="ENSCMIT00000009184.1">
    <property type="protein sequence ID" value="ENSCMIP00000008936.1"/>
    <property type="gene ID" value="ENSCMIG00000004770.1"/>
</dbReference>
<reference evidence="3 5" key="3">
    <citation type="journal article" date="2014" name="Nature">
        <title>Elephant shark genome provides unique insights into gnathostome evolution.</title>
        <authorList>
            <consortium name="International Elephant Shark Genome Sequencing Consortium"/>
            <person name="Venkatesh B."/>
            <person name="Lee A.P."/>
            <person name="Ravi V."/>
            <person name="Maurya A.K."/>
            <person name="Lian M.M."/>
            <person name="Swann J.B."/>
            <person name="Ohta Y."/>
            <person name="Flajnik M.F."/>
            <person name="Sutoh Y."/>
            <person name="Kasahara M."/>
            <person name="Hoon S."/>
            <person name="Gangu V."/>
            <person name="Roy S.W."/>
            <person name="Irimia M."/>
            <person name="Korzh V."/>
            <person name="Kondrychyn I."/>
            <person name="Lim Z.W."/>
            <person name="Tay B.H."/>
            <person name="Tohari S."/>
            <person name="Kong K.W."/>
            <person name="Ho S."/>
            <person name="Lorente-Galdos B."/>
            <person name="Quilez J."/>
            <person name="Marques-Bonet T."/>
            <person name="Raney B.J."/>
            <person name="Ingham P.W."/>
            <person name="Tay A."/>
            <person name="Hillier L.W."/>
            <person name="Minx P."/>
            <person name="Boehm T."/>
            <person name="Wilson R.K."/>
            <person name="Brenner S."/>
            <person name="Warren W.C."/>
        </authorList>
    </citation>
    <scope>NUCLEOTIDE SEQUENCE</scope>
    <source>
        <tissue evidence="3">Brain</tissue>
    </source>
</reference>
<dbReference type="InterPro" id="IPR016024">
    <property type="entry name" value="ARM-type_fold"/>
</dbReference>
<dbReference type="InterPro" id="IPR057978">
    <property type="entry name" value="TPR_DAAF5"/>
</dbReference>
<dbReference type="InterPro" id="IPR011989">
    <property type="entry name" value="ARM-like"/>
</dbReference>
<protein>
    <submittedName>
        <fullName evidence="4">Radial spoke head 14 homolog</fullName>
    </submittedName>
    <submittedName>
        <fullName evidence="3">Rhabdoid tumor deletion region protein 1</fullName>
    </submittedName>
</protein>
<dbReference type="PROSITE" id="PS50077">
    <property type="entry name" value="HEAT_REPEAT"/>
    <property type="match status" value="2"/>
</dbReference>
<reference evidence="4" key="4">
    <citation type="submission" date="2025-05" db="UniProtKB">
        <authorList>
            <consortium name="Ensembl"/>
        </authorList>
    </citation>
    <scope>IDENTIFICATION</scope>
</reference>
<dbReference type="CTD" id="27156"/>
<dbReference type="KEGG" id="cmk:103188672"/>
<dbReference type="InterPro" id="IPR042856">
    <property type="entry name" value="RSP14"/>
</dbReference>
<evidence type="ECO:0000313" key="5">
    <source>
        <dbReference type="Proteomes" id="UP000314986"/>
    </source>
</evidence>
<dbReference type="InterPro" id="IPR021133">
    <property type="entry name" value="HEAT_type_2"/>
</dbReference>
<dbReference type="GeneTree" id="ENSGT00500000044989"/>
<organism evidence="3">
    <name type="scientific">Callorhinchus milii</name>
    <name type="common">Ghost shark</name>
    <dbReference type="NCBI Taxonomy" id="7868"/>
    <lineage>
        <taxon>Eukaryota</taxon>
        <taxon>Metazoa</taxon>
        <taxon>Chordata</taxon>
        <taxon>Craniata</taxon>
        <taxon>Vertebrata</taxon>
        <taxon>Chondrichthyes</taxon>
        <taxon>Holocephali</taxon>
        <taxon>Chimaeriformes</taxon>
        <taxon>Callorhinchidae</taxon>
        <taxon>Callorhinchus</taxon>
    </lineage>
</organism>
<keyword evidence="5" id="KW-1185">Reference proteome</keyword>
<name>V9KJC3_CALMI</name>
<gene>
    <name evidence="4" type="primary">rsph14</name>
</gene>
<dbReference type="GeneID" id="103188672"/>
<reference evidence="5" key="2">
    <citation type="journal article" date="2007" name="PLoS Biol.">
        <title>Survey sequencing and comparative analysis of the elephant shark (Callorhinchus milii) genome.</title>
        <authorList>
            <person name="Venkatesh B."/>
            <person name="Kirkness E.F."/>
            <person name="Loh Y.H."/>
            <person name="Halpern A.L."/>
            <person name="Lee A.P."/>
            <person name="Johnson J."/>
            <person name="Dandona N."/>
            <person name="Viswanathan L.D."/>
            <person name="Tay A."/>
            <person name="Venter J.C."/>
            <person name="Strausberg R.L."/>
            <person name="Brenner S."/>
        </authorList>
    </citation>
    <scope>NUCLEOTIDE SEQUENCE [LARGE SCALE GENOMIC DNA]</scope>
</reference>
<feature type="domain" description="Dynein axonemal assembly factor 5 TPR repeats" evidence="2">
    <location>
        <begin position="228"/>
        <end position="330"/>
    </location>
</feature>
<sequence>MADTRISAKLPPHIDPTKAPIAFGDRALPKLNRELADPELLTRQRALMALCDLLHDPELAYKAIEIGCLKNLKTLLEDEDSTVRHKTTEILYVLVTHSIGRFAFLKHDVIQPLSKLLDDPQPICRKYMHMALEMLSEIPTGAAGIVDAGLIPPLIEKLRTELDEIQELILQTLHFCLLINTEEALGADAVVVLKEKLDHRSVSIRSKATRAIMDISVPLEGKNKVCEEKVIPLLVKLLKDRETEVRAKAAGALMFAAITTQGKYAALEADVIKPLLVLVNDESSEVRLNAIKTITTVSEAPEGRKVLLDHVDWIEDRSEDPSEAVRKAVKIAIDIITWKP</sequence>
<dbReference type="RefSeq" id="XP_007906917.1">
    <property type="nucleotide sequence ID" value="XM_007908726.2"/>
</dbReference>
<dbReference type="SUPFAM" id="SSF48371">
    <property type="entry name" value="ARM repeat"/>
    <property type="match status" value="1"/>
</dbReference>
<dbReference type="OMA" id="VWQHDVI"/>
<dbReference type="Pfam" id="PF25757">
    <property type="entry name" value="TPR_DNAAF5"/>
    <property type="match status" value="1"/>
</dbReference>
<dbReference type="PANTHER" id="PTHR15599:SF1">
    <property type="entry name" value="RADIAL SPOKE HEAD 14 HOMOLOG"/>
    <property type="match status" value="1"/>
</dbReference>
<evidence type="ECO:0000259" key="2">
    <source>
        <dbReference type="Pfam" id="PF25757"/>
    </source>
</evidence>
<dbReference type="Proteomes" id="UP000314986">
    <property type="component" value="Unassembled WGS sequence"/>
</dbReference>
<evidence type="ECO:0000313" key="3">
    <source>
        <dbReference type="EMBL" id="AFO98065.1"/>
    </source>
</evidence>
<reference evidence="5" key="1">
    <citation type="journal article" date="2006" name="Science">
        <title>Ancient noncoding elements conserved in the human genome.</title>
        <authorList>
            <person name="Venkatesh B."/>
            <person name="Kirkness E.F."/>
            <person name="Loh Y.H."/>
            <person name="Halpern A.L."/>
            <person name="Lee A.P."/>
            <person name="Johnson J."/>
            <person name="Dandona N."/>
            <person name="Viswanathan L.D."/>
            <person name="Tay A."/>
            <person name="Venter J.C."/>
            <person name="Strausberg R.L."/>
            <person name="Brenner S."/>
        </authorList>
    </citation>
    <scope>NUCLEOTIDE SEQUENCE [LARGE SCALE GENOMIC DNA]</scope>
</reference>
<dbReference type="PANTHER" id="PTHR15599">
    <property type="entry name" value="RTDR1"/>
    <property type="match status" value="1"/>
</dbReference>
<dbReference type="EMBL" id="JW865548">
    <property type="protein sequence ID" value="AFO98065.1"/>
    <property type="molecule type" value="mRNA"/>
</dbReference>